<dbReference type="AlphaFoldDB" id="R7ZMQ3"/>
<evidence type="ECO:0000313" key="2">
    <source>
        <dbReference type="EMBL" id="EON75381.1"/>
    </source>
</evidence>
<dbReference type="InterPro" id="IPR050276">
    <property type="entry name" value="MshD_Acetyltransferase"/>
</dbReference>
<proteinExistence type="predicted"/>
<sequence>MASVRIAYEADIPTIQSIAFTAWPVTFGGILSPQQIEYMLHMMYGQEALAAVLNGKNQLVLIAEDEKRSPVGFSAIEFSYKELDATKIHKLYLLPSVQGKGIGKLLIKEISGYASDRGDKSLTLNVNKYNQNAIAFYQKLGFQKVREEIIPIGNGYYMDDFVMGKMLS</sequence>
<dbReference type="PROSITE" id="PS51186">
    <property type="entry name" value="GNAT"/>
    <property type="match status" value="1"/>
</dbReference>
<dbReference type="Pfam" id="PF00583">
    <property type="entry name" value="Acetyltransf_1"/>
    <property type="match status" value="1"/>
</dbReference>
<accession>R7ZMQ3</accession>
<dbReference type="GO" id="GO:0016747">
    <property type="term" value="F:acyltransferase activity, transferring groups other than amino-acyl groups"/>
    <property type="evidence" value="ECO:0007669"/>
    <property type="project" value="InterPro"/>
</dbReference>
<comment type="caution">
    <text evidence="2">The sequence shown here is derived from an EMBL/GenBank/DDBJ whole genome shotgun (WGS) entry which is preliminary data.</text>
</comment>
<organism evidence="2 3">
    <name type="scientific">Lunatimonas lonarensis</name>
    <dbReference type="NCBI Taxonomy" id="1232681"/>
    <lineage>
        <taxon>Bacteria</taxon>
        <taxon>Pseudomonadati</taxon>
        <taxon>Bacteroidota</taxon>
        <taxon>Cytophagia</taxon>
        <taxon>Cytophagales</taxon>
        <taxon>Cyclobacteriaceae</taxon>
    </lineage>
</organism>
<dbReference type="Gene3D" id="3.40.630.30">
    <property type="match status" value="1"/>
</dbReference>
<dbReference type="EMBL" id="AQHR01000107">
    <property type="protein sequence ID" value="EON75381.1"/>
    <property type="molecule type" value="Genomic_DNA"/>
</dbReference>
<dbReference type="STRING" id="1232681.ADIS_4085"/>
<feature type="domain" description="N-acetyltransferase" evidence="1">
    <location>
        <begin position="2"/>
        <end position="168"/>
    </location>
</feature>
<evidence type="ECO:0000259" key="1">
    <source>
        <dbReference type="PROSITE" id="PS51186"/>
    </source>
</evidence>
<dbReference type="InterPro" id="IPR000182">
    <property type="entry name" value="GNAT_dom"/>
</dbReference>
<reference evidence="2 3" key="1">
    <citation type="submission" date="2013-02" db="EMBL/GenBank/DDBJ databases">
        <title>A novel strain isolated from Lonar lake, Maharashtra, India.</title>
        <authorList>
            <person name="Singh A."/>
        </authorList>
    </citation>
    <scope>NUCLEOTIDE SEQUENCE [LARGE SCALE GENOMIC DNA]</scope>
    <source>
        <strain evidence="2 3">AK24</strain>
    </source>
</reference>
<keyword evidence="3" id="KW-1185">Reference proteome</keyword>
<dbReference type="Proteomes" id="UP000013909">
    <property type="component" value="Unassembled WGS sequence"/>
</dbReference>
<dbReference type="OrthoDB" id="9800604at2"/>
<dbReference type="SUPFAM" id="SSF55729">
    <property type="entry name" value="Acyl-CoA N-acyltransferases (Nat)"/>
    <property type="match status" value="1"/>
</dbReference>
<name>R7ZMQ3_9BACT</name>
<dbReference type="RefSeq" id="WP_010856212.1">
    <property type="nucleotide sequence ID" value="NZ_AQHR01000107.1"/>
</dbReference>
<dbReference type="PANTHER" id="PTHR43617">
    <property type="entry name" value="L-AMINO ACID N-ACETYLTRANSFERASE"/>
    <property type="match status" value="1"/>
</dbReference>
<gene>
    <name evidence="2" type="ORF">ADIS_4085</name>
</gene>
<dbReference type="InterPro" id="IPR016181">
    <property type="entry name" value="Acyl_CoA_acyltransferase"/>
</dbReference>
<protein>
    <recommendedName>
        <fullName evidence="1">N-acetyltransferase domain-containing protein</fullName>
    </recommendedName>
</protein>
<dbReference type="CDD" id="cd04301">
    <property type="entry name" value="NAT_SF"/>
    <property type="match status" value="1"/>
</dbReference>
<evidence type="ECO:0000313" key="3">
    <source>
        <dbReference type="Proteomes" id="UP000013909"/>
    </source>
</evidence>